<gene>
    <name evidence="1" type="ORF">B1199_15280</name>
</gene>
<accession>A0A244CMK4</accession>
<dbReference type="OrthoDB" id="6996126at2"/>
<sequence>MTKTDKKRDSQIVKQLKSVCDEFKHSIVGFEYISHDVNFKQLNQSLNIEIYLSDDKSVSALTLYERNDAVVMIESFLKDIAITLTNPSKQIHWRVK</sequence>
<evidence type="ECO:0000313" key="2">
    <source>
        <dbReference type="Proteomes" id="UP000194841"/>
    </source>
</evidence>
<dbReference type="Proteomes" id="UP000194841">
    <property type="component" value="Unassembled WGS sequence"/>
</dbReference>
<keyword evidence="2" id="KW-1185">Reference proteome</keyword>
<dbReference type="RefSeq" id="WP_086744990.1">
    <property type="nucleotide sequence ID" value="NZ_MWPV01000005.1"/>
</dbReference>
<protein>
    <submittedName>
        <fullName evidence="1">Uncharacterized protein</fullName>
    </submittedName>
</protein>
<proteinExistence type="predicted"/>
<reference evidence="1 2" key="1">
    <citation type="submission" date="2017-02" db="EMBL/GenBank/DDBJ databases">
        <title>Pseudoalteromonas ulvae TC14 Genome.</title>
        <authorList>
            <person name="Molmeret M."/>
        </authorList>
    </citation>
    <scope>NUCLEOTIDE SEQUENCE [LARGE SCALE GENOMIC DNA]</scope>
    <source>
        <strain evidence="1">TC14</strain>
    </source>
</reference>
<comment type="caution">
    <text evidence="1">The sequence shown here is derived from an EMBL/GenBank/DDBJ whole genome shotgun (WGS) entry which is preliminary data.</text>
</comment>
<name>A0A244CMK4_PSEDV</name>
<dbReference type="EMBL" id="MWPV01000005">
    <property type="protein sequence ID" value="OUL56736.1"/>
    <property type="molecule type" value="Genomic_DNA"/>
</dbReference>
<dbReference type="AlphaFoldDB" id="A0A244CMK4"/>
<evidence type="ECO:0000313" key="1">
    <source>
        <dbReference type="EMBL" id="OUL56736.1"/>
    </source>
</evidence>
<organism evidence="1 2">
    <name type="scientific">Pseudoalteromonas ulvae</name>
    <dbReference type="NCBI Taxonomy" id="107327"/>
    <lineage>
        <taxon>Bacteria</taxon>
        <taxon>Pseudomonadati</taxon>
        <taxon>Pseudomonadota</taxon>
        <taxon>Gammaproteobacteria</taxon>
        <taxon>Alteromonadales</taxon>
        <taxon>Pseudoalteromonadaceae</taxon>
        <taxon>Pseudoalteromonas</taxon>
    </lineage>
</organism>